<evidence type="ECO:0008006" key="3">
    <source>
        <dbReference type="Google" id="ProtNLM"/>
    </source>
</evidence>
<proteinExistence type="predicted"/>
<evidence type="ECO:0000313" key="1">
    <source>
        <dbReference type="EMBL" id="KLO07739.1"/>
    </source>
</evidence>
<name>A0A0H2R7B1_9AGAM</name>
<dbReference type="STRING" id="27342.A0A0H2R7B1"/>
<reference evidence="1 2" key="1">
    <citation type="submission" date="2015-04" db="EMBL/GenBank/DDBJ databases">
        <title>Complete genome sequence of Schizopora paradoxa KUC8140, a cosmopolitan wood degrader in East Asia.</title>
        <authorList>
            <consortium name="DOE Joint Genome Institute"/>
            <person name="Min B."/>
            <person name="Park H."/>
            <person name="Jang Y."/>
            <person name="Kim J.-J."/>
            <person name="Kim K.H."/>
            <person name="Pangilinan J."/>
            <person name="Lipzen A."/>
            <person name="Riley R."/>
            <person name="Grigoriev I.V."/>
            <person name="Spatafora J.W."/>
            <person name="Choi I.-G."/>
        </authorList>
    </citation>
    <scope>NUCLEOTIDE SEQUENCE [LARGE SCALE GENOMIC DNA]</scope>
    <source>
        <strain evidence="1 2">KUC8140</strain>
    </source>
</reference>
<keyword evidence="2" id="KW-1185">Reference proteome</keyword>
<organism evidence="1 2">
    <name type="scientific">Schizopora paradoxa</name>
    <dbReference type="NCBI Taxonomy" id="27342"/>
    <lineage>
        <taxon>Eukaryota</taxon>
        <taxon>Fungi</taxon>
        <taxon>Dikarya</taxon>
        <taxon>Basidiomycota</taxon>
        <taxon>Agaricomycotina</taxon>
        <taxon>Agaricomycetes</taxon>
        <taxon>Hymenochaetales</taxon>
        <taxon>Schizoporaceae</taxon>
        <taxon>Schizopora</taxon>
    </lineage>
</organism>
<dbReference type="EMBL" id="KQ086123">
    <property type="protein sequence ID" value="KLO07739.1"/>
    <property type="molecule type" value="Genomic_DNA"/>
</dbReference>
<accession>A0A0H2R7B1</accession>
<sequence length="270" mass="31350">MLGQVKGWERMRCTKGCRWLRWLGTMERMLPACYAPFSITSYYHRDADNTPLEVVVALLRLGTKYDFKGLRRDVILQILKYYPMSLCEFETAVDDHYALFGTTRRACNFPLFAEALATNTAVLLPSLFFACSDYEIPDIFEDAKCLTRDLISKLLVRRERIVLAKAQLVSTDLPECLREKPCNSSCRKEEFCLKNAFYSGSRASCTQSLLQMSGRWMVKKYLRGACESCESVVMKFVDSRRQKVWDDIPCYSLLPSWEELRRELGAMTWY</sequence>
<gene>
    <name evidence="1" type="ORF">SCHPADRAFT_1001445</name>
</gene>
<dbReference type="OrthoDB" id="3893071at2759"/>
<dbReference type="AlphaFoldDB" id="A0A0H2R7B1"/>
<dbReference type="InParanoid" id="A0A0H2R7B1"/>
<evidence type="ECO:0000313" key="2">
    <source>
        <dbReference type="Proteomes" id="UP000053477"/>
    </source>
</evidence>
<dbReference type="Proteomes" id="UP000053477">
    <property type="component" value="Unassembled WGS sequence"/>
</dbReference>
<protein>
    <recommendedName>
        <fullName evidence="3">BTB domain-containing protein</fullName>
    </recommendedName>
</protein>